<dbReference type="EMBL" id="MK562503">
    <property type="protein sequence ID" value="QBP32920.1"/>
    <property type="molecule type" value="Genomic_DNA"/>
</dbReference>
<keyword evidence="3" id="KW-1185">Reference proteome</keyword>
<organism evidence="2 3">
    <name type="scientific">Shigella phage Buco</name>
    <dbReference type="NCBI Taxonomy" id="2530183"/>
    <lineage>
        <taxon>Viruses</taxon>
        <taxon>Duplodnaviria</taxon>
        <taxon>Heunggongvirae</taxon>
        <taxon>Uroviricota</taxon>
        <taxon>Caudoviricetes</taxon>
        <taxon>Autographivirales</taxon>
        <taxon>Autoscriptoviridae</taxon>
        <taxon>Slopekvirinae</taxon>
        <taxon>Bucovirus</taxon>
        <taxon>Bucovirus buco</taxon>
    </lineage>
</organism>
<keyword evidence="1" id="KW-0812">Transmembrane</keyword>
<evidence type="ECO:0000313" key="2">
    <source>
        <dbReference type="EMBL" id="QBP32920.1"/>
    </source>
</evidence>
<reference evidence="2 3" key="1">
    <citation type="submission" date="2019-02" db="EMBL/GenBank/DDBJ databases">
        <title>A cornucopia of Shigella phages from the Cornhusker state.</title>
        <authorList>
            <person name="Doore S.M."/>
            <person name="Schrad J.R."/>
            <person name="Perrett H.R."/>
            <person name="Dover J.A."/>
            <person name="Schrad K.P."/>
            <person name="Dean W.F."/>
            <person name="Parent K.N."/>
        </authorList>
    </citation>
    <scope>NUCLEOTIDE SEQUENCE [LARGE SCALE GENOMIC DNA]</scope>
</reference>
<feature type="transmembrane region" description="Helical" evidence="1">
    <location>
        <begin position="38"/>
        <end position="62"/>
    </location>
</feature>
<protein>
    <submittedName>
        <fullName evidence="2">Putative membrane protein</fullName>
    </submittedName>
</protein>
<evidence type="ECO:0000256" key="1">
    <source>
        <dbReference type="SAM" id="Phobius"/>
    </source>
</evidence>
<feature type="transmembrane region" description="Helical" evidence="1">
    <location>
        <begin position="7"/>
        <end position="32"/>
    </location>
</feature>
<evidence type="ECO:0000313" key="3">
    <source>
        <dbReference type="Proteomes" id="UP000294568"/>
    </source>
</evidence>
<keyword evidence="1" id="KW-0472">Membrane</keyword>
<keyword evidence="1" id="KW-1133">Transmembrane helix</keyword>
<name>A0A482JLT4_9CAUD</name>
<dbReference type="Proteomes" id="UP000294568">
    <property type="component" value="Segment"/>
</dbReference>
<sequence length="70" mass="7710">MSNKSNGIGLASVLGVVFVTLKLCGVINWSWVWVLAPWWLPLVLAVSLMASLGAVWAVLYSIKHLMRNTK</sequence>
<gene>
    <name evidence="2" type="ORF">HRP29_gp20</name>
</gene>
<proteinExistence type="predicted"/>
<accession>A0A482JLT4</accession>